<dbReference type="AlphaFoldDB" id="A0A1G8HX86"/>
<evidence type="ECO:0000313" key="3">
    <source>
        <dbReference type="Proteomes" id="UP000198869"/>
    </source>
</evidence>
<dbReference type="Gene3D" id="3.40.50.300">
    <property type="entry name" value="P-loop containing nucleotide triphosphate hydrolases"/>
    <property type="match status" value="1"/>
</dbReference>
<dbReference type="Proteomes" id="UP000198869">
    <property type="component" value="Unassembled WGS sequence"/>
</dbReference>
<feature type="compositionally biased region" description="Polar residues" evidence="1">
    <location>
        <begin position="230"/>
        <end position="242"/>
    </location>
</feature>
<dbReference type="EMBL" id="FNDW01000004">
    <property type="protein sequence ID" value="SDI11080.1"/>
    <property type="molecule type" value="Genomic_DNA"/>
</dbReference>
<dbReference type="RefSeq" id="WP_228400738.1">
    <property type="nucleotide sequence ID" value="NZ_FNDW01000004.1"/>
</dbReference>
<gene>
    <name evidence="2" type="ORF">SAMN05421846_104108</name>
</gene>
<dbReference type="InterPro" id="IPR027417">
    <property type="entry name" value="P-loop_NTPase"/>
</dbReference>
<dbReference type="STRING" id="311334.SAMN05421846_104108"/>
<feature type="region of interest" description="Disordered" evidence="1">
    <location>
        <begin position="230"/>
        <end position="256"/>
    </location>
</feature>
<evidence type="ECO:0000313" key="2">
    <source>
        <dbReference type="EMBL" id="SDI11080.1"/>
    </source>
</evidence>
<organism evidence="2 3">
    <name type="scientific">Chryseobacterium taeanense</name>
    <dbReference type="NCBI Taxonomy" id="311334"/>
    <lineage>
        <taxon>Bacteria</taxon>
        <taxon>Pseudomonadati</taxon>
        <taxon>Bacteroidota</taxon>
        <taxon>Flavobacteriia</taxon>
        <taxon>Flavobacteriales</taxon>
        <taxon>Weeksellaceae</taxon>
        <taxon>Chryseobacterium group</taxon>
        <taxon>Chryseobacterium</taxon>
    </lineage>
</organism>
<dbReference type="SUPFAM" id="SSF52540">
    <property type="entry name" value="P-loop containing nucleoside triphosphate hydrolases"/>
    <property type="match status" value="1"/>
</dbReference>
<sequence>MQLKQSQRQQVKLRLGLSGASGFGKTKSALLLAYGMTQDWSKVAVIDTENSSASLYSDLGNYNVLDLQTPYSPERYIQAIELCEKSGIEVIIIDSASHEWNGTGGCLEIHEKLGGRFQDWSQVTPRHQAFINKILQSSCHVITTTRRKMDYSLDIGSNGKTKVVKHGTKEITRDGFEYELTINFELINENHLAKASKDRTGLFMNKPEFVITSETGKLILEWCNSGSKNNSSENFTQSSGGRNNMPKIDPKEAFEGISPYENNPSLNLSHVTEKEVYEAIQSCKSVTELLALYRQFPQFQESLKPDFEAKKSLLINLNNPNNFSTNGHSKFQ</sequence>
<evidence type="ECO:0000256" key="1">
    <source>
        <dbReference type="SAM" id="MobiDB-lite"/>
    </source>
</evidence>
<protein>
    <submittedName>
        <fullName evidence="2">AAA domain-containing protein</fullName>
    </submittedName>
</protein>
<keyword evidence="3" id="KW-1185">Reference proteome</keyword>
<proteinExistence type="predicted"/>
<accession>A0A1G8HX86</accession>
<dbReference type="Pfam" id="PF13479">
    <property type="entry name" value="AAA_24"/>
    <property type="match status" value="1"/>
</dbReference>
<name>A0A1G8HX86_9FLAO</name>
<reference evidence="3" key="1">
    <citation type="submission" date="2016-10" db="EMBL/GenBank/DDBJ databases">
        <authorList>
            <person name="Varghese N."/>
            <person name="Submissions S."/>
        </authorList>
    </citation>
    <scope>NUCLEOTIDE SEQUENCE [LARGE SCALE GENOMIC DNA]</scope>
    <source>
        <strain evidence="3">DSM 17071</strain>
    </source>
</reference>